<keyword evidence="5 7" id="KW-1133">Transmembrane helix</keyword>
<keyword evidence="4 7" id="KW-0812">Transmembrane</keyword>
<gene>
    <name evidence="9" type="ORF">IV01_03430</name>
</gene>
<sequence>MSLSFQNPDVNVRGRNHLGFLAFTTLSFFAASSAPTPLYHVYQQAWGFSAAMLTLIFAMYAFTLLAALLVVGSLSDYLGRRPVIFAALVLEIVAMLLFILAVDVSWLLFARLIQGVATGMAGSALGAALLDSDEKQGPLVNSIAPMFGMAIGALGTGLLVELAPHPTLLAYCLLLAAFVAQAVYIWLIPETVSRQAGAWNSLKPSLHVPIQARRTLLLVLPVDIAAWSLGGFFLSLTPSLLAAATGTTSAINGGLAVASLTLSGAMAILLLRLRAAVLGLWVGASFLPVGVAVILGAVNGGWLWLFFVGTVIAGIGFGSGFLGALRLLLPLAKAHERAGLMSTFYVLSYLAFCIPALIAGLSAHSFGLIATTNAYGSVVIVLALFALAGLIVRALASRSVARTI</sequence>
<feature type="transmembrane region" description="Helical" evidence="7">
    <location>
        <begin position="108"/>
        <end position="130"/>
    </location>
</feature>
<dbReference type="PATRIC" id="fig|317.175.peg.721"/>
<evidence type="ECO:0000313" key="9">
    <source>
        <dbReference type="EMBL" id="KFE57620.1"/>
    </source>
</evidence>
<evidence type="ECO:0000259" key="8">
    <source>
        <dbReference type="PROSITE" id="PS50850"/>
    </source>
</evidence>
<evidence type="ECO:0000313" key="10">
    <source>
        <dbReference type="Proteomes" id="UP000028631"/>
    </source>
</evidence>
<keyword evidence="6 7" id="KW-0472">Membrane</keyword>
<dbReference type="Proteomes" id="UP000028631">
    <property type="component" value="Unassembled WGS sequence"/>
</dbReference>
<feature type="transmembrane region" description="Helical" evidence="7">
    <location>
        <begin position="304"/>
        <end position="328"/>
    </location>
</feature>
<keyword evidence="10" id="KW-1185">Reference proteome</keyword>
<reference evidence="9 10" key="1">
    <citation type="submission" date="2014-07" db="EMBL/GenBank/DDBJ databases">
        <title>Draft Genome Sequences of Environmental Pseudomonas syringae strains.</title>
        <authorList>
            <person name="Baltrus D.A."/>
            <person name="Berge O."/>
            <person name="Morris C."/>
        </authorList>
    </citation>
    <scope>NUCLEOTIDE SEQUENCE [LARGE SCALE GENOMIC DNA]</scope>
    <source>
        <strain evidence="9 10">GAW0119</strain>
    </source>
</reference>
<evidence type="ECO:0000256" key="1">
    <source>
        <dbReference type="ARBA" id="ARBA00004651"/>
    </source>
</evidence>
<dbReference type="GO" id="GO:0022857">
    <property type="term" value="F:transmembrane transporter activity"/>
    <property type="evidence" value="ECO:0007669"/>
    <property type="project" value="InterPro"/>
</dbReference>
<feature type="transmembrane region" description="Helical" evidence="7">
    <location>
        <begin position="249"/>
        <end position="271"/>
    </location>
</feature>
<feature type="transmembrane region" description="Helical" evidence="7">
    <location>
        <begin position="142"/>
        <end position="162"/>
    </location>
</feature>
<dbReference type="PANTHER" id="PTHR23517">
    <property type="entry name" value="RESISTANCE PROTEIN MDTM, PUTATIVE-RELATED-RELATED"/>
    <property type="match status" value="1"/>
</dbReference>
<dbReference type="Gene3D" id="1.20.1250.20">
    <property type="entry name" value="MFS general substrate transporter like domains"/>
    <property type="match status" value="1"/>
</dbReference>
<keyword evidence="3" id="KW-1003">Cell membrane</keyword>
<feature type="transmembrane region" description="Helical" evidence="7">
    <location>
        <begin position="49"/>
        <end position="71"/>
    </location>
</feature>
<organism evidence="9 10">
    <name type="scientific">Pseudomonas syringae</name>
    <dbReference type="NCBI Taxonomy" id="317"/>
    <lineage>
        <taxon>Bacteria</taxon>
        <taxon>Pseudomonadati</taxon>
        <taxon>Pseudomonadota</taxon>
        <taxon>Gammaproteobacteria</taxon>
        <taxon>Pseudomonadales</taxon>
        <taxon>Pseudomonadaceae</taxon>
        <taxon>Pseudomonas</taxon>
    </lineage>
</organism>
<dbReference type="InterPro" id="IPR050171">
    <property type="entry name" value="MFS_Transporters"/>
</dbReference>
<dbReference type="RefSeq" id="WP_032626038.1">
    <property type="nucleotide sequence ID" value="NZ_JPQU01000017.1"/>
</dbReference>
<feature type="transmembrane region" description="Helical" evidence="7">
    <location>
        <begin position="216"/>
        <end position="237"/>
    </location>
</feature>
<feature type="transmembrane region" description="Helical" evidence="7">
    <location>
        <begin position="83"/>
        <end position="102"/>
    </location>
</feature>
<feature type="transmembrane region" description="Helical" evidence="7">
    <location>
        <begin position="168"/>
        <end position="187"/>
    </location>
</feature>
<dbReference type="AlphaFoldDB" id="A0A085VQA7"/>
<dbReference type="InterPro" id="IPR020846">
    <property type="entry name" value="MFS_dom"/>
</dbReference>
<feature type="transmembrane region" description="Helical" evidence="7">
    <location>
        <begin position="374"/>
        <end position="396"/>
    </location>
</feature>
<dbReference type="InterPro" id="IPR036259">
    <property type="entry name" value="MFS_trans_sf"/>
</dbReference>
<feature type="transmembrane region" description="Helical" evidence="7">
    <location>
        <begin position="278"/>
        <end position="298"/>
    </location>
</feature>
<comment type="caution">
    <text evidence="9">The sequence shown here is derived from an EMBL/GenBank/DDBJ whole genome shotgun (WGS) entry which is preliminary data.</text>
</comment>
<evidence type="ECO:0000256" key="3">
    <source>
        <dbReference type="ARBA" id="ARBA00022475"/>
    </source>
</evidence>
<evidence type="ECO:0000256" key="6">
    <source>
        <dbReference type="ARBA" id="ARBA00023136"/>
    </source>
</evidence>
<evidence type="ECO:0000256" key="7">
    <source>
        <dbReference type="SAM" id="Phobius"/>
    </source>
</evidence>
<evidence type="ECO:0000256" key="2">
    <source>
        <dbReference type="ARBA" id="ARBA00022448"/>
    </source>
</evidence>
<dbReference type="SUPFAM" id="SSF103473">
    <property type="entry name" value="MFS general substrate transporter"/>
    <property type="match status" value="1"/>
</dbReference>
<dbReference type="EMBL" id="JPQU01000017">
    <property type="protein sequence ID" value="KFE57620.1"/>
    <property type="molecule type" value="Genomic_DNA"/>
</dbReference>
<dbReference type="OrthoDB" id="7283458at2"/>
<evidence type="ECO:0000256" key="4">
    <source>
        <dbReference type="ARBA" id="ARBA00022692"/>
    </source>
</evidence>
<dbReference type="PROSITE" id="PS50850">
    <property type="entry name" value="MFS"/>
    <property type="match status" value="1"/>
</dbReference>
<dbReference type="InterPro" id="IPR011701">
    <property type="entry name" value="MFS"/>
</dbReference>
<protein>
    <submittedName>
        <fullName evidence="9">MFS transporter</fullName>
    </submittedName>
</protein>
<accession>A0A085VQA7</accession>
<feature type="transmembrane region" description="Helical" evidence="7">
    <location>
        <begin position="340"/>
        <end position="362"/>
    </location>
</feature>
<comment type="subcellular location">
    <subcellularLocation>
        <location evidence="1">Cell membrane</location>
        <topology evidence="1">Multi-pass membrane protein</topology>
    </subcellularLocation>
</comment>
<keyword evidence="2" id="KW-0813">Transport</keyword>
<dbReference type="Pfam" id="PF07690">
    <property type="entry name" value="MFS_1"/>
    <property type="match status" value="1"/>
</dbReference>
<name>A0A085VQA7_PSESX</name>
<feature type="domain" description="Major facilitator superfamily (MFS) profile" evidence="8">
    <location>
        <begin position="1"/>
        <end position="401"/>
    </location>
</feature>
<evidence type="ECO:0000256" key="5">
    <source>
        <dbReference type="ARBA" id="ARBA00022989"/>
    </source>
</evidence>
<dbReference type="PANTHER" id="PTHR23517:SF13">
    <property type="entry name" value="MAJOR FACILITATOR SUPERFAMILY MFS_1"/>
    <property type="match status" value="1"/>
</dbReference>
<proteinExistence type="predicted"/>
<dbReference type="GO" id="GO:0005886">
    <property type="term" value="C:plasma membrane"/>
    <property type="evidence" value="ECO:0007669"/>
    <property type="project" value="UniProtKB-SubCell"/>
</dbReference>